<keyword evidence="1" id="KW-0285">Flavoprotein</keyword>
<dbReference type="EMBL" id="SNWX01000026">
    <property type="protein sequence ID" value="TDO83356.1"/>
    <property type="molecule type" value="Genomic_DNA"/>
</dbReference>
<dbReference type="SUPFAM" id="SSF52218">
    <property type="entry name" value="Flavoproteins"/>
    <property type="match status" value="1"/>
</dbReference>
<evidence type="ECO:0000313" key="5">
    <source>
        <dbReference type="Proteomes" id="UP000295064"/>
    </source>
</evidence>
<dbReference type="InterPro" id="IPR029039">
    <property type="entry name" value="Flavoprotein-like_sf"/>
</dbReference>
<protein>
    <submittedName>
        <fullName evidence="4">NADPH-dependent FMN reductase</fullName>
    </submittedName>
</protein>
<reference evidence="4 5" key="1">
    <citation type="submission" date="2019-03" db="EMBL/GenBank/DDBJ databases">
        <title>Subsurface microbial communities from deep shales in Ohio and West Virginia, USA.</title>
        <authorList>
            <person name="Wrighton K."/>
        </authorList>
    </citation>
    <scope>NUCLEOTIDE SEQUENCE [LARGE SCALE GENOMIC DNA]</scope>
    <source>
        <strain evidence="4 5">MA284_T2</strain>
    </source>
</reference>
<dbReference type="InterPro" id="IPR005025">
    <property type="entry name" value="FMN_Rdtase-like_dom"/>
</dbReference>
<name>A0A4R6LJD8_9FIRM</name>
<dbReference type="Gene3D" id="3.40.50.360">
    <property type="match status" value="1"/>
</dbReference>
<dbReference type="PANTHER" id="PTHR43278:SF1">
    <property type="entry name" value="IRON-SULFUR FLAVOPROTEIN MJ1083"/>
    <property type="match status" value="1"/>
</dbReference>
<feature type="domain" description="NADPH-dependent FMN reductase-like" evidence="3">
    <location>
        <begin position="13"/>
        <end position="128"/>
    </location>
</feature>
<evidence type="ECO:0000256" key="2">
    <source>
        <dbReference type="ARBA" id="ARBA00022643"/>
    </source>
</evidence>
<dbReference type="RefSeq" id="WP_166638052.1">
    <property type="nucleotide sequence ID" value="NZ_SNWX01000026.1"/>
</dbReference>
<dbReference type="PANTHER" id="PTHR43278">
    <property type="entry name" value="NAD(P)H-DEPENDENT FMN-CONTAINING OXIDOREDUCTASE YWQN-RELATED"/>
    <property type="match status" value="1"/>
</dbReference>
<dbReference type="Proteomes" id="UP000295064">
    <property type="component" value="Unassembled WGS sequence"/>
</dbReference>
<dbReference type="AlphaFoldDB" id="A0A4R6LJD8"/>
<evidence type="ECO:0000256" key="1">
    <source>
        <dbReference type="ARBA" id="ARBA00022630"/>
    </source>
</evidence>
<organism evidence="4 5">
    <name type="scientific">Halanaerobium saccharolyticum</name>
    <dbReference type="NCBI Taxonomy" id="43595"/>
    <lineage>
        <taxon>Bacteria</taxon>
        <taxon>Bacillati</taxon>
        <taxon>Bacillota</taxon>
        <taxon>Clostridia</taxon>
        <taxon>Halanaerobiales</taxon>
        <taxon>Halanaerobiaceae</taxon>
        <taxon>Halanaerobium</taxon>
    </lineage>
</organism>
<evidence type="ECO:0000313" key="4">
    <source>
        <dbReference type="EMBL" id="TDO83356.1"/>
    </source>
</evidence>
<sequence length="219" mass="24351">MEAGKWIGISAGRENKVTEKAVKTILKASGEDYDFYSLSSFEILSCDGCNGCVESHQCVKDDQLNQMSEAMQQAAGIVFGAPEYWDGMNAKGRAFWERICFSTRHNEYFPLADKPAVLIGISGDGNSAGVIEDGIEFMQDARLEIIEKIEIKGEYACFDCGYGHLCQVGGLKNFYDLPVKAEEIERPRLAEGQLEEEIDYAGIRAVCARFREVEAEVCR</sequence>
<comment type="caution">
    <text evidence="4">The sequence shown here is derived from an EMBL/GenBank/DDBJ whole genome shotgun (WGS) entry which is preliminary data.</text>
</comment>
<gene>
    <name evidence="4" type="ORF">DFR79_12614</name>
</gene>
<dbReference type="InterPro" id="IPR051796">
    <property type="entry name" value="ISF_SsuE-like"/>
</dbReference>
<keyword evidence="2" id="KW-0288">FMN</keyword>
<evidence type="ECO:0000259" key="3">
    <source>
        <dbReference type="Pfam" id="PF03358"/>
    </source>
</evidence>
<dbReference type="Pfam" id="PF03358">
    <property type="entry name" value="FMN_red"/>
    <property type="match status" value="1"/>
</dbReference>
<dbReference type="GO" id="GO:0016491">
    <property type="term" value="F:oxidoreductase activity"/>
    <property type="evidence" value="ECO:0007669"/>
    <property type="project" value="InterPro"/>
</dbReference>
<proteinExistence type="predicted"/>
<accession>A0A4R6LJD8</accession>